<feature type="transmembrane region" description="Helical" evidence="7">
    <location>
        <begin position="216"/>
        <end position="239"/>
    </location>
</feature>
<feature type="transmembrane region" description="Helical" evidence="7">
    <location>
        <begin position="259"/>
        <end position="278"/>
    </location>
</feature>
<dbReference type="InterPro" id="IPR049326">
    <property type="entry name" value="Rhodopsin_dom_fungi"/>
</dbReference>
<dbReference type="InterPro" id="IPR016160">
    <property type="entry name" value="Ald_DH_CS_CYS"/>
</dbReference>
<dbReference type="EMBL" id="ML992506">
    <property type="protein sequence ID" value="KAF2223798.1"/>
    <property type="molecule type" value="Genomic_DNA"/>
</dbReference>
<name>A0A6A6GDS8_9PEZI</name>
<evidence type="ECO:0000313" key="10">
    <source>
        <dbReference type="Proteomes" id="UP000799538"/>
    </source>
</evidence>
<protein>
    <recommendedName>
        <fullName evidence="8">Rhodopsin domain-containing protein</fullName>
    </recommendedName>
</protein>
<evidence type="ECO:0000313" key="9">
    <source>
        <dbReference type="EMBL" id="KAF2223798.1"/>
    </source>
</evidence>
<keyword evidence="3 7" id="KW-1133">Transmembrane helix</keyword>
<evidence type="ECO:0000256" key="6">
    <source>
        <dbReference type="ARBA" id="ARBA00038359"/>
    </source>
</evidence>
<dbReference type="PANTHER" id="PTHR33048">
    <property type="entry name" value="PTH11-LIKE INTEGRAL MEMBRANE PROTEIN (AFU_ORTHOLOGUE AFUA_5G11245)"/>
    <property type="match status" value="1"/>
</dbReference>
<evidence type="ECO:0000259" key="8">
    <source>
        <dbReference type="Pfam" id="PF20684"/>
    </source>
</evidence>
<keyword evidence="5 7" id="KW-0472">Membrane</keyword>
<dbReference type="Pfam" id="PF20684">
    <property type="entry name" value="Fung_rhodopsin"/>
    <property type="match status" value="1"/>
</dbReference>
<evidence type="ECO:0000256" key="2">
    <source>
        <dbReference type="ARBA" id="ARBA00022692"/>
    </source>
</evidence>
<evidence type="ECO:0000256" key="3">
    <source>
        <dbReference type="ARBA" id="ARBA00022989"/>
    </source>
</evidence>
<reference evidence="10" key="1">
    <citation type="journal article" date="2020" name="Stud. Mycol.">
        <title>101 Dothideomycetes genomes: A test case for predicting lifestyles and emergence of pathogens.</title>
        <authorList>
            <person name="Haridas S."/>
            <person name="Albert R."/>
            <person name="Binder M."/>
            <person name="Bloem J."/>
            <person name="LaButti K."/>
            <person name="Salamov A."/>
            <person name="Andreopoulos B."/>
            <person name="Baker S."/>
            <person name="Barry K."/>
            <person name="Bills G."/>
            <person name="Bluhm B."/>
            <person name="Cannon C."/>
            <person name="Castanera R."/>
            <person name="Culley D."/>
            <person name="Daum C."/>
            <person name="Ezra D."/>
            <person name="Gonzalez J."/>
            <person name="Henrissat B."/>
            <person name="Kuo A."/>
            <person name="Liang C."/>
            <person name="Lipzen A."/>
            <person name="Lutzoni F."/>
            <person name="Magnuson J."/>
            <person name="Mondo S."/>
            <person name="Nolan M."/>
            <person name="Ohm R."/>
            <person name="Pangilinan J."/>
            <person name="Park H.-J."/>
            <person name="Ramirez L."/>
            <person name="Alfaro M."/>
            <person name="Sun H."/>
            <person name="Tritt A."/>
            <person name="Yoshinaga Y."/>
            <person name="Zwiers L.-H."/>
            <person name="Turgeon B."/>
            <person name="Goodwin S."/>
            <person name="Spatafora J."/>
            <person name="Crous P."/>
            <person name="Grigoriev I."/>
        </authorList>
    </citation>
    <scope>NUCLEOTIDE SEQUENCE [LARGE SCALE GENOMIC DNA]</scope>
    <source>
        <strain evidence="10">CECT 20119</strain>
    </source>
</reference>
<dbReference type="PROSITE" id="PS00070">
    <property type="entry name" value="ALDEHYDE_DEHYDR_CYS"/>
    <property type="match status" value="1"/>
</dbReference>
<organism evidence="9 10">
    <name type="scientific">Elsinoe ampelina</name>
    <dbReference type="NCBI Taxonomy" id="302913"/>
    <lineage>
        <taxon>Eukaryota</taxon>
        <taxon>Fungi</taxon>
        <taxon>Dikarya</taxon>
        <taxon>Ascomycota</taxon>
        <taxon>Pezizomycotina</taxon>
        <taxon>Dothideomycetes</taxon>
        <taxon>Dothideomycetidae</taxon>
        <taxon>Myriangiales</taxon>
        <taxon>Elsinoaceae</taxon>
        <taxon>Elsinoe</taxon>
    </lineage>
</organism>
<evidence type="ECO:0000256" key="4">
    <source>
        <dbReference type="ARBA" id="ARBA00023002"/>
    </source>
</evidence>
<sequence length="387" mass="42166">MSLPSQTSVEAARAAIDQVLRETDQIKIIAATMLAFVVISVGIRMYVRLRMLHQFAAEDWSMLVAFLFSAGQCCIAISVVEFGQQAVRGRPRPVALNDTLAKWSTGIFALALTTLKISLGFFFLHLFSHKRPQRLAILLLVTLCTLTGIAYFAFSCFTCTVLLKPPGTELACAIQPVAEGVFYAFSVVSIASDFLFVLMALWALRGAKIARPTKVLACALLALGAVGGVASTVRFALLVRPVTRGNYRQSVYDVGKWTIIEHTTGVVAANLAMVRPLVVAMFKKLKVGASTWGSKRGTSGQGSKGREAVMGGVQGSRLASEGFARMEEERERRVTENEGEAYLLTEIKKEVVVKVDEEMRDKGGGASKGSSREEFERDFGYGRGRFV</sequence>
<dbReference type="OrthoDB" id="3897607at2759"/>
<comment type="similarity">
    <text evidence="6">Belongs to the SAT4 family.</text>
</comment>
<gene>
    <name evidence="9" type="ORF">BDZ85DRAFT_114306</name>
</gene>
<dbReference type="InterPro" id="IPR052337">
    <property type="entry name" value="SAT4-like"/>
</dbReference>
<comment type="subcellular location">
    <subcellularLocation>
        <location evidence="1">Membrane</location>
        <topology evidence="1">Multi-pass membrane protein</topology>
    </subcellularLocation>
</comment>
<feature type="transmembrane region" description="Helical" evidence="7">
    <location>
        <begin position="136"/>
        <end position="163"/>
    </location>
</feature>
<dbReference type="Proteomes" id="UP000799538">
    <property type="component" value="Unassembled WGS sequence"/>
</dbReference>
<proteinExistence type="inferred from homology"/>
<feature type="transmembrane region" description="Helical" evidence="7">
    <location>
        <begin position="183"/>
        <end position="204"/>
    </location>
</feature>
<evidence type="ECO:0000256" key="7">
    <source>
        <dbReference type="SAM" id="Phobius"/>
    </source>
</evidence>
<keyword evidence="2 7" id="KW-0812">Transmembrane</keyword>
<accession>A0A6A6GDS8</accession>
<keyword evidence="10" id="KW-1185">Reference proteome</keyword>
<dbReference type="GO" id="GO:0016491">
    <property type="term" value="F:oxidoreductase activity"/>
    <property type="evidence" value="ECO:0007669"/>
    <property type="project" value="UniProtKB-KW"/>
</dbReference>
<dbReference type="AlphaFoldDB" id="A0A6A6GDS8"/>
<keyword evidence="4" id="KW-0560">Oxidoreductase</keyword>
<dbReference type="PANTHER" id="PTHR33048:SF47">
    <property type="entry name" value="INTEGRAL MEMBRANE PROTEIN-RELATED"/>
    <property type="match status" value="1"/>
</dbReference>
<feature type="transmembrane region" description="Helical" evidence="7">
    <location>
        <begin position="28"/>
        <end position="47"/>
    </location>
</feature>
<evidence type="ECO:0000256" key="5">
    <source>
        <dbReference type="ARBA" id="ARBA00023136"/>
    </source>
</evidence>
<feature type="domain" description="Rhodopsin" evidence="8">
    <location>
        <begin position="43"/>
        <end position="278"/>
    </location>
</feature>
<evidence type="ECO:0000256" key="1">
    <source>
        <dbReference type="ARBA" id="ARBA00004141"/>
    </source>
</evidence>
<feature type="transmembrane region" description="Helical" evidence="7">
    <location>
        <begin position="100"/>
        <end position="124"/>
    </location>
</feature>
<feature type="transmembrane region" description="Helical" evidence="7">
    <location>
        <begin position="59"/>
        <end position="80"/>
    </location>
</feature>
<dbReference type="GO" id="GO:0016020">
    <property type="term" value="C:membrane"/>
    <property type="evidence" value="ECO:0007669"/>
    <property type="project" value="UniProtKB-SubCell"/>
</dbReference>